<evidence type="ECO:0000313" key="1">
    <source>
        <dbReference type="EMBL" id="CAG8753244.1"/>
    </source>
</evidence>
<gene>
    <name evidence="1" type="ORF">RPERSI_LOCUS14411</name>
</gene>
<protein>
    <submittedName>
        <fullName evidence="1">25277_t:CDS:1</fullName>
    </submittedName>
</protein>
<organism evidence="1 2">
    <name type="scientific">Racocetra persica</name>
    <dbReference type="NCBI Taxonomy" id="160502"/>
    <lineage>
        <taxon>Eukaryota</taxon>
        <taxon>Fungi</taxon>
        <taxon>Fungi incertae sedis</taxon>
        <taxon>Mucoromycota</taxon>
        <taxon>Glomeromycotina</taxon>
        <taxon>Glomeromycetes</taxon>
        <taxon>Diversisporales</taxon>
        <taxon>Gigasporaceae</taxon>
        <taxon>Racocetra</taxon>
    </lineage>
</organism>
<reference evidence="1" key="1">
    <citation type="submission" date="2021-06" db="EMBL/GenBank/DDBJ databases">
        <authorList>
            <person name="Kallberg Y."/>
            <person name="Tangrot J."/>
            <person name="Rosling A."/>
        </authorList>
    </citation>
    <scope>NUCLEOTIDE SEQUENCE</scope>
    <source>
        <strain evidence="1">MA461A</strain>
    </source>
</reference>
<keyword evidence="2" id="KW-1185">Reference proteome</keyword>
<feature type="non-terminal residue" evidence="1">
    <location>
        <position position="368"/>
    </location>
</feature>
<dbReference type="Proteomes" id="UP000789920">
    <property type="component" value="Unassembled WGS sequence"/>
</dbReference>
<dbReference type="EMBL" id="CAJVQC010033184">
    <property type="protein sequence ID" value="CAG8753244.1"/>
    <property type="molecule type" value="Genomic_DNA"/>
</dbReference>
<proteinExistence type="predicted"/>
<sequence length="368" mass="40705">MTSGLTSYFNSKFGTLRVLKMAFSSVNDLTARLEKLEQNITLTLQEIDNNFSRCQHKVSTRILPQISRFAEVSEDIWENSKLWWSFFESLDLSSSNDNFSPPSMEDFDNSNGKKKCDEILSNATNNNKTTNSSIYPPAKNNNSPLPLMKDFDNSNGKKKCDEILSNATNNSKTTNSSIYPPSAKYLSISSTPLQDPPKLEHKLLQSLAWGEKIPKKKGSGDLSHGTSSTYISMPALPPSDRRPNTLIERVMQRQQMLAKQTPLRPIIEKNPYKGANSRPGSYFPGGPPSSRGTDSDFAEFSPPVTIQFSVAPSKLLKTPAKEAAKIIVDDLISILSPVPPTPVSVDEDGYCTVKSKTFSNVLDSKILP</sequence>
<evidence type="ECO:0000313" key="2">
    <source>
        <dbReference type="Proteomes" id="UP000789920"/>
    </source>
</evidence>
<accession>A0ACA9QIB9</accession>
<comment type="caution">
    <text evidence="1">The sequence shown here is derived from an EMBL/GenBank/DDBJ whole genome shotgun (WGS) entry which is preliminary data.</text>
</comment>
<name>A0ACA9QIB9_9GLOM</name>